<protein>
    <submittedName>
        <fullName evidence="2">HET-domain-containing protein</fullName>
    </submittedName>
</protein>
<dbReference type="Pfam" id="PF06985">
    <property type="entry name" value="HET"/>
    <property type="match status" value="1"/>
</dbReference>
<name>A0A319BDE0_ASPVC</name>
<dbReference type="InterPro" id="IPR052895">
    <property type="entry name" value="HetReg/Transcr_Mod"/>
</dbReference>
<accession>A0A319BDE0</accession>
<organism evidence="2 3">
    <name type="scientific">Aspergillus vadensis (strain CBS 113365 / IMI 142717 / IBT 24658)</name>
    <dbReference type="NCBI Taxonomy" id="1448311"/>
    <lineage>
        <taxon>Eukaryota</taxon>
        <taxon>Fungi</taxon>
        <taxon>Dikarya</taxon>
        <taxon>Ascomycota</taxon>
        <taxon>Pezizomycotina</taxon>
        <taxon>Eurotiomycetes</taxon>
        <taxon>Eurotiomycetidae</taxon>
        <taxon>Eurotiales</taxon>
        <taxon>Aspergillaceae</taxon>
        <taxon>Aspergillus</taxon>
        <taxon>Aspergillus subgen. Circumdati</taxon>
    </lineage>
</organism>
<proteinExistence type="predicted"/>
<evidence type="ECO:0000313" key="3">
    <source>
        <dbReference type="Proteomes" id="UP000248405"/>
    </source>
</evidence>
<dbReference type="Proteomes" id="UP000248405">
    <property type="component" value="Unassembled WGS sequence"/>
</dbReference>
<gene>
    <name evidence="2" type="ORF">BO88DRAFT_434858</name>
</gene>
<evidence type="ECO:0000313" key="2">
    <source>
        <dbReference type="EMBL" id="PYH69984.1"/>
    </source>
</evidence>
<dbReference type="GeneID" id="37214095"/>
<dbReference type="PANTHER" id="PTHR24148:SF73">
    <property type="entry name" value="HET DOMAIN PROTEIN (AFU_ORTHOLOGUE AFUA_8G01020)"/>
    <property type="match status" value="1"/>
</dbReference>
<evidence type="ECO:0000259" key="1">
    <source>
        <dbReference type="Pfam" id="PF06985"/>
    </source>
</evidence>
<dbReference type="InterPro" id="IPR010730">
    <property type="entry name" value="HET"/>
</dbReference>
<sequence>MAQTIVYRQLSKTHREIRLLRVNARPGSDGGNGPLECLLEHTSLDAQVPKPYAAISYFWGTSTDEEIVKVDGREAKVPKSAASTLHNLAQVGTDEHFWIDAICINQQDAAEKGHQVAIMKDIYSHAREVRVWLGHLDSDVTISAIASAHRVYDHCLEETNNLEDYDLHLYGPDRSSYRYADAPLPADCDWKALQALYSFPWFTRLWVVQEVGLARMATCYIDQHTIAAEILIQAANWMVHRCYQKYYEGAWIEGIENASSMHRPIGAPLSGLVRRMRSKRCKDPRDRVYSILGLSSPHFANRIVPDYTIPHVAVYAHALRLAFEEDGGLQVLHFLAWWVEKPTKRRALMRLSENFRKMLCLSRGTVESQRWPSWVLKLHASTDSAYGSCLNTQVFEKSDWSFQTRSLSDPFVLSVKGLIVTHVTYTCEVFSSETLGIGKRLAPLILRCVKQTNKLCHKHGNSVAQDDLKLTFICGINGLCLDLDADETLASEYQEFVDWCKSASESGREQLSPSYLNNMGRSLNRRFFTTANGLIGMGVPNTQAGDYLCILSGSPRCFVMRQEGSHWKIIGDAYSRRLMKRVYMDKIINRNEWEEQSQWFDIW</sequence>
<dbReference type="PANTHER" id="PTHR24148">
    <property type="entry name" value="ANKYRIN REPEAT DOMAIN-CONTAINING PROTEIN 39 HOMOLOG-RELATED"/>
    <property type="match status" value="1"/>
</dbReference>
<dbReference type="OrthoDB" id="2157530at2759"/>
<dbReference type="EMBL" id="KZ821622">
    <property type="protein sequence ID" value="PYH69984.1"/>
    <property type="molecule type" value="Genomic_DNA"/>
</dbReference>
<dbReference type="Pfam" id="PF26639">
    <property type="entry name" value="Het-6_barrel"/>
    <property type="match status" value="1"/>
</dbReference>
<feature type="domain" description="Heterokaryon incompatibility" evidence="1">
    <location>
        <begin position="52"/>
        <end position="210"/>
    </location>
</feature>
<reference evidence="2" key="1">
    <citation type="submission" date="2016-12" db="EMBL/GenBank/DDBJ databases">
        <title>The genomes of Aspergillus section Nigri reveals drivers in fungal speciation.</title>
        <authorList>
            <consortium name="DOE Joint Genome Institute"/>
            <person name="Vesth T.C."/>
            <person name="Nybo J."/>
            <person name="Theobald S."/>
            <person name="Brandl J."/>
            <person name="Frisvad J.C."/>
            <person name="Nielsen K.F."/>
            <person name="Lyhne E.K."/>
            <person name="Kogle M.E."/>
            <person name="Kuo A."/>
            <person name="Riley R."/>
            <person name="Clum A."/>
            <person name="Nolan M."/>
            <person name="Lipzen A."/>
            <person name="Salamov A."/>
            <person name="Henrissat B."/>
            <person name="Wiebenga A."/>
            <person name="De Vries R.P."/>
            <person name="Grigoriev I.V."/>
            <person name="Mortensen U.H."/>
            <person name="Andersen M.R."/>
            <person name="Baker S.E."/>
        </authorList>
    </citation>
    <scope>NUCLEOTIDE SEQUENCE [LARGE SCALE GENOMIC DNA]</scope>
    <source>
        <strain evidence="2">CBS 113365</strain>
    </source>
</reference>
<dbReference type="RefSeq" id="XP_025563778.1">
    <property type="nucleotide sequence ID" value="XM_025709503.1"/>
</dbReference>
<keyword evidence="3" id="KW-1185">Reference proteome</keyword>
<dbReference type="AlphaFoldDB" id="A0A319BDE0"/>